<reference evidence="6 7" key="1">
    <citation type="submission" date="2019-04" db="EMBL/GenBank/DDBJ databases">
        <title>Geobacter ruber sp. nov., ferric-reducing bacteria isolated from paddy soil.</title>
        <authorList>
            <person name="Xu Z."/>
            <person name="Masuda Y."/>
            <person name="Itoh H."/>
            <person name="Senoo K."/>
        </authorList>
    </citation>
    <scope>NUCLEOTIDE SEQUENCE [LARGE SCALE GENOMIC DNA]</scope>
    <source>
        <strain evidence="6 7">Red88</strain>
    </source>
</reference>
<dbReference type="Gene3D" id="3.90.1670.10">
    <property type="entry name" value="FdhE-like domain"/>
    <property type="match status" value="1"/>
</dbReference>
<dbReference type="Pfam" id="PF24860">
    <property type="entry name" value="FdhE_C"/>
    <property type="match status" value="1"/>
</dbReference>
<dbReference type="GO" id="GO:0008199">
    <property type="term" value="F:ferric iron binding"/>
    <property type="evidence" value="ECO:0007669"/>
    <property type="project" value="TreeGrafter"/>
</dbReference>
<dbReference type="InterPro" id="IPR056774">
    <property type="entry name" value="FdhE_N"/>
</dbReference>
<dbReference type="AlphaFoldDB" id="A0A5A9XA18"/>
<evidence type="ECO:0000313" key="6">
    <source>
        <dbReference type="EMBL" id="KAA0889704.1"/>
    </source>
</evidence>
<dbReference type="CDD" id="cd16341">
    <property type="entry name" value="FdhE"/>
    <property type="match status" value="1"/>
</dbReference>
<feature type="domain" description="FdhE C-terminal" evidence="5">
    <location>
        <begin position="226"/>
        <end position="302"/>
    </location>
</feature>
<dbReference type="InterPro" id="IPR056797">
    <property type="entry name" value="FdhE_central"/>
</dbReference>
<comment type="caution">
    <text evidence="6">The sequence shown here is derived from an EMBL/GenBank/DDBJ whole genome shotgun (WGS) entry which is preliminary data.</text>
</comment>
<dbReference type="NCBIfam" id="TIGR01562">
    <property type="entry name" value="FdhE"/>
    <property type="match status" value="1"/>
</dbReference>
<accession>A0A5A9XA18</accession>
<evidence type="ECO:0000259" key="5">
    <source>
        <dbReference type="Pfam" id="PF24860"/>
    </source>
</evidence>
<organism evidence="6 7">
    <name type="scientific">Oryzomonas rubra</name>
    <dbReference type="NCBI Taxonomy" id="2509454"/>
    <lineage>
        <taxon>Bacteria</taxon>
        <taxon>Pseudomonadati</taxon>
        <taxon>Thermodesulfobacteriota</taxon>
        <taxon>Desulfuromonadia</taxon>
        <taxon>Geobacterales</taxon>
        <taxon>Geobacteraceae</taxon>
        <taxon>Oryzomonas</taxon>
    </lineage>
</organism>
<protein>
    <recommendedName>
        <fullName evidence="2">Protein FdhE homolog</fullName>
    </recommendedName>
</protein>
<dbReference type="Pfam" id="PF04216">
    <property type="entry name" value="FdhE_N"/>
    <property type="match status" value="1"/>
</dbReference>
<keyword evidence="7" id="KW-1185">Reference proteome</keyword>
<sequence>MSNEDQQLEPGQIEPPAGEIRFLFLAERDLFARRAERFRLLASGHSLADYLGFLALLADAQQEALDRFPSLPPPTPEEQSLCREHGMPLLAARSWRRNPAWREGLALILRRMAGAEVPAAAREAAAGLLATAECRLDDLADKILAGDQAAVPPPELPFVAAALQAYWVHMATALGEHAFARLEAGGVCPVCGSAPASGIVHANGSKQGLRYLSCSLCATQWHMVRLKCSSCEATEGIGYYSLEGTNGAVKAESCPDCNAYLKLLYLEKDGRMEATADDLATLALDMLMAEAGKVRGGPNLFLHPGGEVEEA</sequence>
<dbReference type="OrthoDB" id="9811074at2"/>
<dbReference type="InterPro" id="IPR056796">
    <property type="entry name" value="FdhE_C"/>
</dbReference>
<gene>
    <name evidence="2 6" type="primary">fdhE</name>
    <name evidence="6" type="ORF">ET418_13070</name>
</gene>
<evidence type="ECO:0000256" key="1">
    <source>
        <dbReference type="ARBA" id="ARBA00022490"/>
    </source>
</evidence>
<dbReference type="HAMAP" id="MF_00611">
    <property type="entry name" value="FdeH"/>
    <property type="match status" value="1"/>
</dbReference>
<dbReference type="GO" id="GO:0005829">
    <property type="term" value="C:cytosol"/>
    <property type="evidence" value="ECO:0007669"/>
    <property type="project" value="TreeGrafter"/>
</dbReference>
<dbReference type="RefSeq" id="WP_149308199.1">
    <property type="nucleotide sequence ID" value="NZ_SRSD01000008.1"/>
</dbReference>
<dbReference type="SUPFAM" id="SSF144020">
    <property type="entry name" value="FdhE-like"/>
    <property type="match status" value="1"/>
</dbReference>
<comment type="similarity">
    <text evidence="2">Belongs to the FdhE family.</text>
</comment>
<comment type="function">
    <text evidence="2">Necessary for formate dehydrogenase activity.</text>
</comment>
<proteinExistence type="inferred from homology"/>
<comment type="subcellular location">
    <subcellularLocation>
        <location evidence="2">Cytoplasm</location>
    </subcellularLocation>
</comment>
<dbReference type="InterPro" id="IPR006452">
    <property type="entry name" value="Formate_DH_accessory"/>
</dbReference>
<feature type="domain" description="FdhE N-terminal" evidence="3">
    <location>
        <begin position="22"/>
        <end position="181"/>
    </location>
</feature>
<dbReference type="InterPro" id="IPR024064">
    <property type="entry name" value="FdhE-like_sf"/>
</dbReference>
<dbReference type="PANTHER" id="PTHR37689:SF1">
    <property type="entry name" value="PROTEIN FDHE"/>
    <property type="match status" value="1"/>
</dbReference>
<feature type="domain" description="FdhE central" evidence="4">
    <location>
        <begin position="187"/>
        <end position="225"/>
    </location>
</feature>
<dbReference type="Proteomes" id="UP000324298">
    <property type="component" value="Unassembled WGS sequence"/>
</dbReference>
<evidence type="ECO:0000256" key="2">
    <source>
        <dbReference type="HAMAP-Rule" id="MF_00611"/>
    </source>
</evidence>
<dbReference type="EMBL" id="SRSD01000008">
    <property type="protein sequence ID" value="KAA0889704.1"/>
    <property type="molecule type" value="Genomic_DNA"/>
</dbReference>
<dbReference type="GO" id="GO:0051604">
    <property type="term" value="P:protein maturation"/>
    <property type="evidence" value="ECO:0007669"/>
    <property type="project" value="TreeGrafter"/>
</dbReference>
<keyword evidence="1 2" id="KW-0963">Cytoplasm</keyword>
<evidence type="ECO:0000259" key="3">
    <source>
        <dbReference type="Pfam" id="PF04216"/>
    </source>
</evidence>
<evidence type="ECO:0000259" key="4">
    <source>
        <dbReference type="Pfam" id="PF24859"/>
    </source>
</evidence>
<dbReference type="PANTHER" id="PTHR37689">
    <property type="entry name" value="PROTEIN FDHE"/>
    <property type="match status" value="1"/>
</dbReference>
<dbReference type="Pfam" id="PF24859">
    <property type="entry name" value="FdhE_central"/>
    <property type="match status" value="1"/>
</dbReference>
<evidence type="ECO:0000313" key="7">
    <source>
        <dbReference type="Proteomes" id="UP000324298"/>
    </source>
</evidence>
<name>A0A5A9XA18_9BACT</name>
<dbReference type="PIRSF" id="PIRSF018296">
    <property type="entry name" value="Format_dh_formtn"/>
    <property type="match status" value="1"/>
</dbReference>